<dbReference type="AlphaFoldDB" id="A0A9P6A5F8"/>
<gene>
    <name evidence="3" type="ORF">BDN71DRAFT_1441908</name>
</gene>
<name>A0A9P6A5F8_PLEER</name>
<organism evidence="3 4">
    <name type="scientific">Pleurotus eryngii</name>
    <name type="common">Boletus of the steppes</name>
    <dbReference type="NCBI Taxonomy" id="5323"/>
    <lineage>
        <taxon>Eukaryota</taxon>
        <taxon>Fungi</taxon>
        <taxon>Dikarya</taxon>
        <taxon>Basidiomycota</taxon>
        <taxon>Agaricomycotina</taxon>
        <taxon>Agaricomycetes</taxon>
        <taxon>Agaricomycetidae</taxon>
        <taxon>Agaricales</taxon>
        <taxon>Pleurotineae</taxon>
        <taxon>Pleurotaceae</taxon>
        <taxon>Pleurotus</taxon>
    </lineage>
</organism>
<proteinExistence type="predicted"/>
<dbReference type="Proteomes" id="UP000807025">
    <property type="component" value="Unassembled WGS sequence"/>
</dbReference>
<reference evidence="3" key="1">
    <citation type="submission" date="2020-11" db="EMBL/GenBank/DDBJ databases">
        <authorList>
            <consortium name="DOE Joint Genome Institute"/>
            <person name="Ahrendt S."/>
            <person name="Riley R."/>
            <person name="Andreopoulos W."/>
            <person name="Labutti K."/>
            <person name="Pangilinan J."/>
            <person name="Ruiz-Duenas F.J."/>
            <person name="Barrasa J.M."/>
            <person name="Sanchez-Garcia M."/>
            <person name="Camarero S."/>
            <person name="Miyauchi S."/>
            <person name="Serrano A."/>
            <person name="Linde D."/>
            <person name="Babiker R."/>
            <person name="Drula E."/>
            <person name="Ayuso-Fernandez I."/>
            <person name="Pacheco R."/>
            <person name="Padilla G."/>
            <person name="Ferreira P."/>
            <person name="Barriuso J."/>
            <person name="Kellner H."/>
            <person name="Castanera R."/>
            <person name="Alfaro M."/>
            <person name="Ramirez L."/>
            <person name="Pisabarro A.G."/>
            <person name="Kuo A."/>
            <person name="Tritt A."/>
            <person name="Lipzen A."/>
            <person name="He G."/>
            <person name="Yan M."/>
            <person name="Ng V."/>
            <person name="Cullen D."/>
            <person name="Martin F."/>
            <person name="Rosso M.-N."/>
            <person name="Henrissat B."/>
            <person name="Hibbett D."/>
            <person name="Martinez A.T."/>
            <person name="Grigoriev I.V."/>
        </authorList>
    </citation>
    <scope>NUCLEOTIDE SEQUENCE</scope>
    <source>
        <strain evidence="3">ATCC 90797</strain>
    </source>
</reference>
<dbReference type="Gene3D" id="2.100.10.30">
    <property type="entry name" value="Jacalin-like lectin domain"/>
    <property type="match status" value="1"/>
</dbReference>
<dbReference type="Pfam" id="PF01419">
    <property type="entry name" value="Jacalin"/>
    <property type="match status" value="1"/>
</dbReference>
<accession>A0A9P6A5F8</accession>
<protein>
    <recommendedName>
        <fullName evidence="2">Jacalin-type lectin domain-containing protein</fullName>
    </recommendedName>
</protein>
<dbReference type="SUPFAM" id="SSF51101">
    <property type="entry name" value="Mannose-binding lectins"/>
    <property type="match status" value="1"/>
</dbReference>
<dbReference type="PANTHER" id="PTHR47293">
    <property type="entry name" value="JACALIN-RELATED LECTIN 3"/>
    <property type="match status" value="1"/>
</dbReference>
<keyword evidence="4" id="KW-1185">Reference proteome</keyword>
<keyword evidence="1" id="KW-0812">Transmembrane</keyword>
<dbReference type="InterPro" id="IPR001229">
    <property type="entry name" value="Jacalin-like_lectin_dom"/>
</dbReference>
<keyword evidence="1" id="KW-1133">Transmembrane helix</keyword>
<dbReference type="OrthoDB" id="1062969at2759"/>
<dbReference type="SMART" id="SM00915">
    <property type="entry name" value="Jacalin"/>
    <property type="match status" value="1"/>
</dbReference>
<feature type="transmembrane region" description="Helical" evidence="1">
    <location>
        <begin position="413"/>
        <end position="438"/>
    </location>
</feature>
<sequence length="613" mass="66497">MARCITKPISSDTLVKESLYPLLQQPTPTATIANMSQTHTVPQNPQHGVNDHALPNFLNARVLDRIVRLRTHASADEFDFSTKRSKAYGPHQGEAFDEGATWFPLKVVHFTTSNDAISSFRALYRKGATAVYGKVRSGGDLKFALAGGEYITGIAGTYTDKVTSVQITTSKTVYQSGVKSGESFRFEVPSDHHVIGFHGYADDSIRSLGVSYSRRLASVAPTVTSSTLDDQPQLQPFYSSLCLDDATRVQWAANNMEAIQQKREQAKADLKPIYTNISDNGENAWVLVESAGQRYYVSYTISATMWVYVQDQPTQSKGSADSSPPTTKTCTISLGSYSETSNLLGVSGYVWSNIPVSAPSDTIALAFVNFMKWLVYDGVTWDIAYAATQLSEAMSAVGLQDLAKLIPQSVSKIGGLVVAGVLAVALVFAVLAFASVVFKEYLLTVSVFNFDSSSIWKSLGWYGDNAELVNGQWENQSLGTFVSSGTGLMPPGFSPAQPQNCVVNYVSTVIRNKSEFLQGLGAAMLFSDTTQGATLKYVVHRVASNAIAVKSILGDPATFDLQEFYKDADSWVQAKSTSTQQGSLTISAYTPFLNGAPDDEYEYLVNIGLPSHV</sequence>
<keyword evidence="1" id="KW-0472">Membrane</keyword>
<dbReference type="EMBL" id="MU154532">
    <property type="protein sequence ID" value="KAF9499318.1"/>
    <property type="molecule type" value="Genomic_DNA"/>
</dbReference>
<evidence type="ECO:0000313" key="3">
    <source>
        <dbReference type="EMBL" id="KAF9499318.1"/>
    </source>
</evidence>
<dbReference type="PANTHER" id="PTHR47293:SF68">
    <property type="entry name" value="JACALIN-RELATED LECTIN 3"/>
    <property type="match status" value="1"/>
</dbReference>
<dbReference type="PROSITE" id="PS51752">
    <property type="entry name" value="JACALIN_LECTIN"/>
    <property type="match status" value="1"/>
</dbReference>
<evidence type="ECO:0000256" key="1">
    <source>
        <dbReference type="SAM" id="Phobius"/>
    </source>
</evidence>
<feature type="domain" description="Jacalin-type lectin" evidence="2">
    <location>
        <begin position="82"/>
        <end position="214"/>
    </location>
</feature>
<dbReference type="InterPro" id="IPR036404">
    <property type="entry name" value="Jacalin-like_lectin_dom_sf"/>
</dbReference>
<evidence type="ECO:0000313" key="4">
    <source>
        <dbReference type="Proteomes" id="UP000807025"/>
    </source>
</evidence>
<evidence type="ECO:0000259" key="2">
    <source>
        <dbReference type="PROSITE" id="PS51752"/>
    </source>
</evidence>
<comment type="caution">
    <text evidence="3">The sequence shown here is derived from an EMBL/GenBank/DDBJ whole genome shotgun (WGS) entry which is preliminary data.</text>
</comment>